<feature type="region of interest" description="Disordered" evidence="1">
    <location>
        <begin position="78"/>
        <end position="139"/>
    </location>
</feature>
<organism evidence="2 3">
    <name type="scientific">Hyella patelloides LEGE 07179</name>
    <dbReference type="NCBI Taxonomy" id="945734"/>
    <lineage>
        <taxon>Bacteria</taxon>
        <taxon>Bacillati</taxon>
        <taxon>Cyanobacteriota</taxon>
        <taxon>Cyanophyceae</taxon>
        <taxon>Pleurocapsales</taxon>
        <taxon>Hyellaceae</taxon>
        <taxon>Hyella</taxon>
    </lineage>
</organism>
<proteinExistence type="predicted"/>
<feature type="compositionally biased region" description="Basic and acidic residues" evidence="1">
    <location>
        <begin position="111"/>
        <end position="124"/>
    </location>
</feature>
<gene>
    <name evidence="2" type="ORF">H1P_3930003</name>
</gene>
<protein>
    <recommendedName>
        <fullName evidence="4">VWA containing CoxE family protein</fullName>
    </recommendedName>
</protein>
<sequence length="367" mass="43081">MSKSQPPLFDLFILMRDSAGLPLTIDQYHMLLQALRGGFGVSSRDELKQVCRLLWVKSKSSPQVERFEKCFEQYFEESSEDLEPEEKQEPRDTKTEGEQKSTSTSTQKTSKTPEKPTAKPKKPDSPNYSQVPTAIRGRLLPEKPFDENKRYRLIPQDFPATPRQIEQNWRYLRRPIREGALTEIDIEATVKRIIEDGVFLKPVLIPNRVNRLEMLLLIDVSNSMIPFRLFYERIVATLQGSRLGKTDIYYFRNCPRDYLYLHPRRPDAQEIKEILPKLHRNRTVVVIISDGGAARGGMNEKRIKLTEEFLEQLTPYVRHIAWLNPMPWERWEDKYNSAKEISQFSQLVQMFELDYRGLKDAVRFLKK</sequence>
<accession>A0A563VWZ9</accession>
<evidence type="ECO:0008006" key="4">
    <source>
        <dbReference type="Google" id="ProtNLM"/>
    </source>
</evidence>
<evidence type="ECO:0000313" key="2">
    <source>
        <dbReference type="EMBL" id="VEP15982.1"/>
    </source>
</evidence>
<evidence type="ECO:0000313" key="3">
    <source>
        <dbReference type="Proteomes" id="UP000320055"/>
    </source>
</evidence>
<feature type="compositionally biased region" description="Low complexity" evidence="1">
    <location>
        <begin position="100"/>
        <end position="110"/>
    </location>
</feature>
<name>A0A563VWZ9_9CYAN</name>
<feature type="compositionally biased region" description="Basic and acidic residues" evidence="1">
    <location>
        <begin position="85"/>
        <end position="99"/>
    </location>
</feature>
<dbReference type="EMBL" id="CAACVJ010000327">
    <property type="protein sequence ID" value="VEP15982.1"/>
    <property type="molecule type" value="Genomic_DNA"/>
</dbReference>
<dbReference type="PANTHER" id="PTHR39338">
    <property type="entry name" value="BLL5662 PROTEIN-RELATED"/>
    <property type="match status" value="1"/>
</dbReference>
<dbReference type="Proteomes" id="UP000320055">
    <property type="component" value="Unassembled WGS sequence"/>
</dbReference>
<dbReference type="RefSeq" id="WP_144874809.1">
    <property type="nucleotide sequence ID" value="NZ_LR214129.1"/>
</dbReference>
<dbReference type="PANTHER" id="PTHR39338:SF7">
    <property type="entry name" value="BLL6692 PROTEIN"/>
    <property type="match status" value="1"/>
</dbReference>
<evidence type="ECO:0000256" key="1">
    <source>
        <dbReference type="SAM" id="MobiDB-lite"/>
    </source>
</evidence>
<dbReference type="AlphaFoldDB" id="A0A563VWZ9"/>
<keyword evidence="3" id="KW-1185">Reference proteome</keyword>
<dbReference type="OrthoDB" id="9764216at2"/>
<reference evidence="2 3" key="1">
    <citation type="submission" date="2019-01" db="EMBL/GenBank/DDBJ databases">
        <authorList>
            <person name="Brito A."/>
        </authorList>
    </citation>
    <scope>NUCLEOTIDE SEQUENCE [LARGE SCALE GENOMIC DNA]</scope>
    <source>
        <strain evidence="2">1</strain>
    </source>
</reference>